<evidence type="ECO:0000313" key="2">
    <source>
        <dbReference type="Proteomes" id="UP000050790"/>
    </source>
</evidence>
<organism evidence="2 3">
    <name type="scientific">Schistosoma margrebowiei</name>
    <dbReference type="NCBI Taxonomy" id="48269"/>
    <lineage>
        <taxon>Eukaryota</taxon>
        <taxon>Metazoa</taxon>
        <taxon>Spiralia</taxon>
        <taxon>Lophotrochozoa</taxon>
        <taxon>Platyhelminthes</taxon>
        <taxon>Trematoda</taxon>
        <taxon>Digenea</taxon>
        <taxon>Strigeidida</taxon>
        <taxon>Schistosomatoidea</taxon>
        <taxon>Schistosomatidae</taxon>
        <taxon>Schistosoma</taxon>
    </lineage>
</organism>
<keyword evidence="1" id="KW-0812">Transmembrane</keyword>
<feature type="transmembrane region" description="Helical" evidence="1">
    <location>
        <begin position="100"/>
        <end position="121"/>
    </location>
</feature>
<feature type="transmembrane region" description="Helical" evidence="1">
    <location>
        <begin position="225"/>
        <end position="247"/>
    </location>
</feature>
<sequence length="264" mass="29258">MPAMFENLGWKNIEGINVMNIMQLDDPIMVVSVYTKTVLILVAIQISVSFVIIMLSSLLSKMILQNGGGWITSISAGILILIAFVIALVMAFVKKINEKYPLNVALVIIYSICMVTALGVWNTQLNPLVKLAVFGISLVLFTFGILIGAAIKTDLTDHLMSILISFSFISVVIVLVAVVLSFWKQYKYYTIGVFIGAQILLFILTIFLSYLTVGKSRYLLLYPNYALASILLYNVFFSTLSINTGIINANNTNSSIFLFQITEH</sequence>
<protein>
    <submittedName>
        <fullName evidence="3">Uncharacterized protein</fullName>
    </submittedName>
</protein>
<dbReference type="Proteomes" id="UP000050790">
    <property type="component" value="Unassembled WGS sequence"/>
</dbReference>
<dbReference type="AlphaFoldDB" id="A0AA85AIH0"/>
<feature type="transmembrane region" description="Helical" evidence="1">
    <location>
        <begin position="127"/>
        <end position="151"/>
    </location>
</feature>
<feature type="transmembrane region" description="Helical" evidence="1">
    <location>
        <begin position="70"/>
        <end position="93"/>
    </location>
</feature>
<evidence type="ECO:0000313" key="3">
    <source>
        <dbReference type="WBParaSite" id="SMRG1_87500.4"/>
    </source>
</evidence>
<feature type="transmembrane region" description="Helical" evidence="1">
    <location>
        <begin position="189"/>
        <end position="213"/>
    </location>
</feature>
<feature type="transmembrane region" description="Helical" evidence="1">
    <location>
        <begin position="163"/>
        <end position="183"/>
    </location>
</feature>
<keyword evidence="1" id="KW-1133">Transmembrane helix</keyword>
<proteinExistence type="predicted"/>
<evidence type="ECO:0000256" key="1">
    <source>
        <dbReference type="SAM" id="Phobius"/>
    </source>
</evidence>
<accession>A0AA85AIH0</accession>
<keyword evidence="1" id="KW-0472">Membrane</keyword>
<reference evidence="3" key="1">
    <citation type="submission" date="2023-11" db="UniProtKB">
        <authorList>
            <consortium name="WormBaseParasite"/>
        </authorList>
    </citation>
    <scope>IDENTIFICATION</scope>
</reference>
<name>A0AA85AIH0_9TREM</name>
<feature type="transmembrane region" description="Helical" evidence="1">
    <location>
        <begin position="38"/>
        <end position="58"/>
    </location>
</feature>
<dbReference type="WBParaSite" id="SMRG1_87500.4">
    <property type="protein sequence ID" value="SMRG1_87500.4"/>
    <property type="gene ID" value="SMRG1_87500"/>
</dbReference>